<reference evidence="3" key="1">
    <citation type="journal article" date="2020" name="Stud. Mycol.">
        <title>101 Dothideomycetes genomes: A test case for predicting lifestyles and emergence of pathogens.</title>
        <authorList>
            <person name="Haridas S."/>
            <person name="Albert R."/>
            <person name="Binder M."/>
            <person name="Bloem J."/>
            <person name="LaButti K."/>
            <person name="Salamov A."/>
            <person name="Andreopoulos B."/>
            <person name="Baker S."/>
            <person name="Barry K."/>
            <person name="Bills G."/>
            <person name="Bluhm B."/>
            <person name="Cannon C."/>
            <person name="Castanera R."/>
            <person name="Culley D."/>
            <person name="Daum C."/>
            <person name="Ezra D."/>
            <person name="Gonzalez J."/>
            <person name="Henrissat B."/>
            <person name="Kuo A."/>
            <person name="Liang C."/>
            <person name="Lipzen A."/>
            <person name="Lutzoni F."/>
            <person name="Magnuson J."/>
            <person name="Mondo S."/>
            <person name="Nolan M."/>
            <person name="Ohm R."/>
            <person name="Pangilinan J."/>
            <person name="Park H.-J."/>
            <person name="Ramirez L."/>
            <person name="Alfaro M."/>
            <person name="Sun H."/>
            <person name="Tritt A."/>
            <person name="Yoshinaga Y."/>
            <person name="Zwiers L.-H."/>
            <person name="Turgeon B."/>
            <person name="Goodwin S."/>
            <person name="Spatafora J."/>
            <person name="Crous P."/>
            <person name="Grigoriev I."/>
        </authorList>
    </citation>
    <scope>NUCLEOTIDE SEQUENCE [LARGE SCALE GENOMIC DNA]</scope>
    <source>
        <strain evidence="3">CBS 304.66</strain>
    </source>
</reference>
<keyword evidence="1" id="KW-0472">Membrane</keyword>
<dbReference type="AlphaFoldDB" id="A0A9P4K8B7"/>
<dbReference type="EMBL" id="ML986624">
    <property type="protein sequence ID" value="KAF2263570.1"/>
    <property type="molecule type" value="Genomic_DNA"/>
</dbReference>
<evidence type="ECO:0000313" key="3">
    <source>
        <dbReference type="Proteomes" id="UP000800093"/>
    </source>
</evidence>
<name>A0A9P4K8B7_9PLEO</name>
<evidence type="ECO:0000313" key="2">
    <source>
        <dbReference type="EMBL" id="KAF2263570.1"/>
    </source>
</evidence>
<keyword evidence="3" id="KW-1185">Reference proteome</keyword>
<proteinExistence type="predicted"/>
<gene>
    <name evidence="2" type="ORF">CC78DRAFT_268672</name>
</gene>
<keyword evidence="1" id="KW-0812">Transmembrane</keyword>
<keyword evidence="1" id="KW-1133">Transmembrane helix</keyword>
<sequence>MYLATGPRCPVWVVHCSSDRITALWLLVATYYLLLTNIIHLRMLRSADGQLANRTQHCLVNQIHVDAASPETRIAFHLYIHERKGIPPVSRPQGVMPEDHCIEIDGECASPQPQAVVRGYFADIIEIANHELRWTSRDLY</sequence>
<evidence type="ECO:0000256" key="1">
    <source>
        <dbReference type="SAM" id="Phobius"/>
    </source>
</evidence>
<comment type="caution">
    <text evidence="2">The sequence shown here is derived from an EMBL/GenBank/DDBJ whole genome shotgun (WGS) entry which is preliminary data.</text>
</comment>
<accession>A0A9P4K8B7</accession>
<organism evidence="2 3">
    <name type="scientific">Lojkania enalia</name>
    <dbReference type="NCBI Taxonomy" id="147567"/>
    <lineage>
        <taxon>Eukaryota</taxon>
        <taxon>Fungi</taxon>
        <taxon>Dikarya</taxon>
        <taxon>Ascomycota</taxon>
        <taxon>Pezizomycotina</taxon>
        <taxon>Dothideomycetes</taxon>
        <taxon>Pleosporomycetidae</taxon>
        <taxon>Pleosporales</taxon>
        <taxon>Pleosporales incertae sedis</taxon>
        <taxon>Lojkania</taxon>
    </lineage>
</organism>
<feature type="transmembrane region" description="Helical" evidence="1">
    <location>
        <begin position="20"/>
        <end position="39"/>
    </location>
</feature>
<protein>
    <submittedName>
        <fullName evidence="2">Uncharacterized protein</fullName>
    </submittedName>
</protein>
<dbReference type="Proteomes" id="UP000800093">
    <property type="component" value="Unassembled WGS sequence"/>
</dbReference>